<feature type="transmembrane region" description="Helical" evidence="6">
    <location>
        <begin position="92"/>
        <end position="108"/>
    </location>
</feature>
<organism evidence="8 9">
    <name type="scientific">Kordiimonas lacus</name>
    <dbReference type="NCBI Taxonomy" id="637679"/>
    <lineage>
        <taxon>Bacteria</taxon>
        <taxon>Pseudomonadati</taxon>
        <taxon>Pseudomonadota</taxon>
        <taxon>Alphaproteobacteria</taxon>
        <taxon>Kordiimonadales</taxon>
        <taxon>Kordiimonadaceae</taxon>
        <taxon>Kordiimonas</taxon>
    </lineage>
</organism>
<feature type="transmembrane region" description="Helical" evidence="6">
    <location>
        <begin position="192"/>
        <end position="212"/>
    </location>
</feature>
<dbReference type="GO" id="GO:0022857">
    <property type="term" value="F:transmembrane transporter activity"/>
    <property type="evidence" value="ECO:0007669"/>
    <property type="project" value="InterPro"/>
</dbReference>
<feature type="transmembrane region" description="Helical" evidence="6">
    <location>
        <begin position="459"/>
        <end position="479"/>
    </location>
</feature>
<dbReference type="GO" id="GO:0016020">
    <property type="term" value="C:membrane"/>
    <property type="evidence" value="ECO:0007669"/>
    <property type="project" value="UniProtKB-SubCell"/>
</dbReference>
<evidence type="ECO:0000256" key="1">
    <source>
        <dbReference type="ARBA" id="ARBA00004141"/>
    </source>
</evidence>
<comment type="subcellular location">
    <subcellularLocation>
        <location evidence="1">Membrane</location>
        <topology evidence="1">Multi-pass membrane protein</topology>
    </subcellularLocation>
</comment>
<evidence type="ECO:0000256" key="2">
    <source>
        <dbReference type="ARBA" id="ARBA00022448"/>
    </source>
</evidence>
<evidence type="ECO:0000256" key="6">
    <source>
        <dbReference type="SAM" id="Phobius"/>
    </source>
</evidence>
<evidence type="ECO:0000256" key="3">
    <source>
        <dbReference type="ARBA" id="ARBA00022692"/>
    </source>
</evidence>
<evidence type="ECO:0000256" key="4">
    <source>
        <dbReference type="ARBA" id="ARBA00022989"/>
    </source>
</evidence>
<dbReference type="Gene3D" id="1.20.1250.20">
    <property type="entry name" value="MFS general substrate transporter like domains"/>
    <property type="match status" value="2"/>
</dbReference>
<feature type="transmembrane region" description="Helical" evidence="6">
    <location>
        <begin position="258"/>
        <end position="275"/>
    </location>
</feature>
<accession>A0A1G7A548</accession>
<evidence type="ECO:0000313" key="9">
    <source>
        <dbReference type="Proteomes" id="UP000183685"/>
    </source>
</evidence>
<evidence type="ECO:0000259" key="7">
    <source>
        <dbReference type="PROSITE" id="PS50850"/>
    </source>
</evidence>
<dbReference type="PANTHER" id="PTHR19432:SF35">
    <property type="entry name" value="SOLUTE CARRIER FAMILY 45 MEMBER 3 ISOFORM X1"/>
    <property type="match status" value="1"/>
</dbReference>
<keyword evidence="9" id="KW-1185">Reference proteome</keyword>
<dbReference type="InterPro" id="IPR036259">
    <property type="entry name" value="MFS_trans_sf"/>
</dbReference>
<keyword evidence="5 6" id="KW-0472">Membrane</keyword>
<dbReference type="InterPro" id="IPR011701">
    <property type="entry name" value="MFS"/>
</dbReference>
<reference evidence="8 9" key="1">
    <citation type="submission" date="2016-10" db="EMBL/GenBank/DDBJ databases">
        <authorList>
            <person name="de Groot N.N."/>
        </authorList>
    </citation>
    <scope>NUCLEOTIDE SEQUENCE [LARGE SCALE GENOMIC DNA]</scope>
    <source>
        <strain evidence="8 9">CGMCC 1.9109</strain>
    </source>
</reference>
<feature type="transmembrane region" description="Helical" evidence="6">
    <location>
        <begin position="377"/>
        <end position="395"/>
    </location>
</feature>
<dbReference type="SUPFAM" id="SSF103473">
    <property type="entry name" value="MFS general substrate transporter"/>
    <property type="match status" value="1"/>
</dbReference>
<dbReference type="InterPro" id="IPR020846">
    <property type="entry name" value="MFS_dom"/>
</dbReference>
<feature type="transmembrane region" description="Helical" evidence="6">
    <location>
        <begin position="281"/>
        <end position="298"/>
    </location>
</feature>
<name>A0A1G7A548_9PROT</name>
<sequence length="518" mass="56682">MPHYYRERDHRMTQKPALSFWQIWNMCIGFMGIQFGFELQVSNVSRIFQTLGANIDEIAILWVAAPLTGLIVQPIIGYMSDKTWTRLGRRRPYFFYGAILSTLALLIMPNSPTLWIAAGMLWIMDASFNIAMEPFRAFVGDMLPNRQRSLGYAMQTFFIGTGASVAAALPWIMTNMFGVANEADPGIIPDSVVYAFYTGGIFLLICVLWTVFTTKEYAPEELEAFNKAEQAIGEAAAAHTQSDEERALITPQRHKSGGLLWLIVGAAASLLIYMTDGSYRLHILSGGVAVFGLLRLIVSASKAKGKTTSAIVEITDDLMLMPTVMKQLAVVQFFSWFAMFAMWSFTTPAVTAFHFGALDPSSELYNTGANWAGVLNSVRNIVTIGAAIFIALCANRIGRRKIHMLNLTLGGIGLASFYLVTDPDWLVVSMGLVGFGWASILSIPYSLLSSAVAHHKMGIYMGIFNFFIVIPQIVASTTLGLLVSELFAGQAIYGLVFAGGSMIIAALATLNVAEPEAE</sequence>
<keyword evidence="2" id="KW-0813">Transport</keyword>
<dbReference type="AlphaFoldDB" id="A0A1G7A548"/>
<feature type="transmembrane region" description="Helical" evidence="6">
    <location>
        <begin position="491"/>
        <end position="513"/>
    </location>
</feature>
<protein>
    <submittedName>
        <fullName evidence="8">Maltose/moltooligosaccharide transporter</fullName>
    </submittedName>
</protein>
<evidence type="ECO:0000313" key="8">
    <source>
        <dbReference type="EMBL" id="SDE10058.1"/>
    </source>
</evidence>
<dbReference type="PANTHER" id="PTHR19432">
    <property type="entry name" value="SUGAR TRANSPORTER"/>
    <property type="match status" value="1"/>
</dbReference>
<dbReference type="EMBL" id="FNAK01000004">
    <property type="protein sequence ID" value="SDE10058.1"/>
    <property type="molecule type" value="Genomic_DNA"/>
</dbReference>
<keyword evidence="3 6" id="KW-0812">Transmembrane</keyword>
<proteinExistence type="predicted"/>
<gene>
    <name evidence="8" type="ORF">SAMN04488071_2097</name>
</gene>
<dbReference type="Pfam" id="PF07690">
    <property type="entry name" value="MFS_1"/>
    <property type="match status" value="1"/>
</dbReference>
<feature type="transmembrane region" description="Helical" evidence="6">
    <location>
        <begin position="59"/>
        <end position="80"/>
    </location>
</feature>
<feature type="transmembrane region" description="Helical" evidence="6">
    <location>
        <begin position="402"/>
        <end position="420"/>
    </location>
</feature>
<feature type="transmembrane region" description="Helical" evidence="6">
    <location>
        <begin position="20"/>
        <end position="39"/>
    </location>
</feature>
<dbReference type="Proteomes" id="UP000183685">
    <property type="component" value="Unassembled WGS sequence"/>
</dbReference>
<dbReference type="PROSITE" id="PS50850">
    <property type="entry name" value="MFS"/>
    <property type="match status" value="1"/>
</dbReference>
<feature type="transmembrane region" description="Helical" evidence="6">
    <location>
        <begin position="426"/>
        <end position="447"/>
    </location>
</feature>
<evidence type="ECO:0000256" key="5">
    <source>
        <dbReference type="ARBA" id="ARBA00023136"/>
    </source>
</evidence>
<feature type="transmembrane region" description="Helical" evidence="6">
    <location>
        <begin position="328"/>
        <end position="357"/>
    </location>
</feature>
<feature type="transmembrane region" description="Helical" evidence="6">
    <location>
        <begin position="152"/>
        <end position="172"/>
    </location>
</feature>
<dbReference type="STRING" id="637679.GCA_001550055_01760"/>
<feature type="transmembrane region" description="Helical" evidence="6">
    <location>
        <begin position="114"/>
        <end position="132"/>
    </location>
</feature>
<feature type="domain" description="Major facilitator superfamily (MFS) profile" evidence="7">
    <location>
        <begin position="324"/>
        <end position="518"/>
    </location>
</feature>
<keyword evidence="4 6" id="KW-1133">Transmembrane helix</keyword>